<dbReference type="RefSeq" id="XP_015468217.1">
    <property type="nucleotide sequence ID" value="XM_015610941.1"/>
</dbReference>
<dbReference type="InterPro" id="IPR016712">
    <property type="entry name" value="Rbsml_bS1m-like"/>
</dbReference>
<proteinExistence type="predicted"/>
<dbReference type="GO" id="GO:0005763">
    <property type="term" value="C:mitochondrial small ribosomal subunit"/>
    <property type="evidence" value="ECO:0007669"/>
    <property type="project" value="TreeGrafter"/>
</dbReference>
<dbReference type="PANTHER" id="PTHR28058">
    <property type="entry name" value="37S RIBOSOMAL PROTEIN MRP51, MITOCHONDRIAL"/>
    <property type="match status" value="1"/>
</dbReference>
<dbReference type="EMBL" id="LMYN01000034">
    <property type="protein sequence ID" value="KSA02115.1"/>
    <property type="molecule type" value="Genomic_DNA"/>
</dbReference>
<dbReference type="PIRSF" id="PIRSF018156">
    <property type="entry name" value="MRPL51_fungal"/>
    <property type="match status" value="1"/>
</dbReference>
<dbReference type="PANTHER" id="PTHR28058:SF1">
    <property type="entry name" value="SMALL RIBOSOMAL SUBUNIT PROTEIN BS1M"/>
    <property type="match status" value="1"/>
</dbReference>
<evidence type="ECO:0000313" key="1">
    <source>
        <dbReference type="EMBL" id="KSA02115.1"/>
    </source>
</evidence>
<protein>
    <recommendedName>
        <fullName evidence="3">Mitochondrial ribosomal protein MRP51</fullName>
    </recommendedName>
</protein>
<dbReference type="GO" id="GO:0070124">
    <property type="term" value="P:mitochondrial translational initiation"/>
    <property type="evidence" value="ECO:0007669"/>
    <property type="project" value="TreeGrafter"/>
</dbReference>
<dbReference type="GO" id="GO:0003735">
    <property type="term" value="F:structural constituent of ribosome"/>
    <property type="evidence" value="ECO:0007669"/>
    <property type="project" value="TreeGrafter"/>
</dbReference>
<accession>A0A0V1Q0Y5</accession>
<sequence length="364" mass="40564">MKNQELYNLFKNSKLSQVATPLHKSLRGRDNVPSHQIIYTPKSSAIRSNFGIKTALPKQIGFSHIVYNDIDNPKNMPDVESYSGPLYNRLKFQETGVAVKNYFNENNPLFPSKTTKSTDTSTSQLDSVLSKFNLTNSATGADVKRLLQKNPDLYKKFQAWLVKNSPESVMSSMPSKTVKLLKEFLATSPDIKKQELSLIDLSKKDGRFANKGPTNKIQGTGGFSYAQKGRLTNSPNGIKHGTIAPGRMVGDREAAIGGFIASVNDRTTLLQNNYSKNYPGKHPRQFVMPFKINEAEITENGRVKVYADGIKVGSWMQRTNNNNEFIDRSNYEASNPNFGSASERNSKDNIPLESLLNLIGNSKK</sequence>
<evidence type="ECO:0008006" key="3">
    <source>
        <dbReference type="Google" id="ProtNLM"/>
    </source>
</evidence>
<keyword evidence="2" id="KW-1185">Reference proteome</keyword>
<evidence type="ECO:0000313" key="2">
    <source>
        <dbReference type="Proteomes" id="UP000054251"/>
    </source>
</evidence>
<comment type="caution">
    <text evidence="1">The sequence shown here is derived from an EMBL/GenBank/DDBJ whole genome shotgun (WGS) entry which is preliminary data.</text>
</comment>
<dbReference type="GeneID" id="26839120"/>
<dbReference type="OrthoDB" id="2735536at2759"/>
<organism evidence="1 2">
    <name type="scientific">Debaryomyces fabryi</name>
    <dbReference type="NCBI Taxonomy" id="58627"/>
    <lineage>
        <taxon>Eukaryota</taxon>
        <taxon>Fungi</taxon>
        <taxon>Dikarya</taxon>
        <taxon>Ascomycota</taxon>
        <taxon>Saccharomycotina</taxon>
        <taxon>Pichiomycetes</taxon>
        <taxon>Debaryomycetaceae</taxon>
        <taxon>Debaryomyces</taxon>
    </lineage>
</organism>
<dbReference type="Proteomes" id="UP000054251">
    <property type="component" value="Unassembled WGS sequence"/>
</dbReference>
<gene>
    <name evidence="1" type="ORF">AC631_02111</name>
</gene>
<name>A0A0V1Q0Y5_9ASCO</name>
<reference evidence="1 2" key="1">
    <citation type="submission" date="2015-11" db="EMBL/GenBank/DDBJ databases">
        <title>The genome of Debaryomyces fabryi.</title>
        <authorList>
            <person name="Tafer H."/>
            <person name="Lopandic K."/>
        </authorList>
    </citation>
    <scope>NUCLEOTIDE SEQUENCE [LARGE SCALE GENOMIC DNA]</scope>
    <source>
        <strain evidence="1 2">CBS 789</strain>
    </source>
</reference>
<dbReference type="AlphaFoldDB" id="A0A0V1Q0Y5"/>
<dbReference type="Pfam" id="PF11709">
    <property type="entry name" value="Mit_ribos_Mrp51"/>
    <property type="match status" value="1"/>
</dbReference>